<accession>A0A1D8JD73</accession>
<organism evidence="3 4">
    <name type="scientific">Sporosarcina ureilytica</name>
    <dbReference type="NCBI Taxonomy" id="298596"/>
    <lineage>
        <taxon>Bacteria</taxon>
        <taxon>Bacillati</taxon>
        <taxon>Bacillota</taxon>
        <taxon>Bacilli</taxon>
        <taxon>Bacillales</taxon>
        <taxon>Caryophanaceae</taxon>
        <taxon>Sporosarcina</taxon>
    </lineage>
</organism>
<keyword evidence="1" id="KW-0238">DNA-binding</keyword>
<dbReference type="PANTHER" id="PTHR46797">
    <property type="entry name" value="HTH-TYPE TRANSCRIPTIONAL REGULATOR"/>
    <property type="match status" value="1"/>
</dbReference>
<evidence type="ECO:0000259" key="2">
    <source>
        <dbReference type="PROSITE" id="PS50943"/>
    </source>
</evidence>
<proteinExistence type="predicted"/>
<evidence type="ECO:0000256" key="1">
    <source>
        <dbReference type="ARBA" id="ARBA00023125"/>
    </source>
</evidence>
<dbReference type="RefSeq" id="WP_075526770.1">
    <property type="nucleotide sequence ID" value="NZ_CP017560.1"/>
</dbReference>
<gene>
    <name evidence="3" type="ORF">BI350_02915</name>
</gene>
<dbReference type="GO" id="GO:0005829">
    <property type="term" value="C:cytosol"/>
    <property type="evidence" value="ECO:0007669"/>
    <property type="project" value="TreeGrafter"/>
</dbReference>
<dbReference type="SMART" id="SM00530">
    <property type="entry name" value="HTH_XRE"/>
    <property type="match status" value="1"/>
</dbReference>
<dbReference type="GO" id="GO:0003700">
    <property type="term" value="F:DNA-binding transcription factor activity"/>
    <property type="evidence" value="ECO:0007669"/>
    <property type="project" value="TreeGrafter"/>
</dbReference>
<dbReference type="InterPro" id="IPR010982">
    <property type="entry name" value="Lambda_DNA-bd_dom_sf"/>
</dbReference>
<dbReference type="InterPro" id="IPR050807">
    <property type="entry name" value="TransReg_Diox_bact_type"/>
</dbReference>
<feature type="domain" description="HTH cro/C1-type" evidence="2">
    <location>
        <begin position="8"/>
        <end position="61"/>
    </location>
</feature>
<dbReference type="InterPro" id="IPR001387">
    <property type="entry name" value="Cro/C1-type_HTH"/>
</dbReference>
<dbReference type="CDD" id="cd00093">
    <property type="entry name" value="HTH_XRE"/>
    <property type="match status" value="1"/>
</dbReference>
<dbReference type="Gene3D" id="1.25.40.10">
    <property type="entry name" value="Tetratricopeptide repeat domain"/>
    <property type="match status" value="2"/>
</dbReference>
<dbReference type="EMBL" id="CP017560">
    <property type="protein sequence ID" value="AOV06660.1"/>
    <property type="molecule type" value="Genomic_DNA"/>
</dbReference>
<dbReference type="SUPFAM" id="SSF48452">
    <property type="entry name" value="TPR-like"/>
    <property type="match status" value="1"/>
</dbReference>
<reference evidence="3 4" key="1">
    <citation type="submission" date="2016-09" db="EMBL/GenBank/DDBJ databases">
        <title>Complete genome sequence of the Lysinibacillus sphaericus LMG 22257, a specie of Bacillus with ureolytic activity that can effectively biodeposit calcium carbonate.</title>
        <authorList>
            <person name="Yan W."/>
        </authorList>
    </citation>
    <scope>NUCLEOTIDE SEQUENCE [LARGE SCALE GENOMIC DNA]</scope>
    <source>
        <strain evidence="3 4">LMG 22257</strain>
    </source>
</reference>
<dbReference type="AlphaFoldDB" id="A0A1D8JD73"/>
<dbReference type="PROSITE" id="PS50943">
    <property type="entry name" value="HTH_CROC1"/>
    <property type="match status" value="1"/>
</dbReference>
<sequence length="409" mass="47898">MDTLGERIRKLRKQQKLTLEALAGNTLTKGMLSLIENNKANPSMESLSYIAERLGVDVSELLEEVSNQELREVLGQAEKLFHTEFDDLSDEFDRLIALINPYLPKLTQGYESARLLELYSRTLHFEKIDGWQTYSDRAAALYEQMNITQRRATIGIFRSMVHFPERNYKKALEILQNERSEIEQKNTFIDPMTRLDFDYTEAILLFAVGNSDEALKIMESAIEFSKDKQVFYQIDHLYRLATFHAMMTGDDEKLKYYMKKIELYGEFTDDKNSILFVNFIKVHRLTSFEKKYKTALDLLEKYDAKFQLGKVYKDFHSFEKGKALFGLHQYKSAIEEFEKVKIRDFFNHPFDLSILYEGDAYRALCYLKLGNRENALAHAKLAYDNIAPMPQSPYKDFIIATYEKIRNSQ</sequence>
<dbReference type="Pfam" id="PF12844">
    <property type="entry name" value="HTH_19"/>
    <property type="match status" value="1"/>
</dbReference>
<dbReference type="SUPFAM" id="SSF47413">
    <property type="entry name" value="lambda repressor-like DNA-binding domains"/>
    <property type="match status" value="1"/>
</dbReference>
<dbReference type="KEGG" id="surl:BI350_02915"/>
<keyword evidence="4" id="KW-1185">Reference proteome</keyword>
<protein>
    <recommendedName>
        <fullName evidence="2">HTH cro/C1-type domain-containing protein</fullName>
    </recommendedName>
</protein>
<name>A0A1D8JD73_9BACL</name>
<evidence type="ECO:0000313" key="3">
    <source>
        <dbReference type="EMBL" id="AOV06660.1"/>
    </source>
</evidence>
<dbReference type="PANTHER" id="PTHR46797:SF1">
    <property type="entry name" value="METHYLPHOSPHONATE SYNTHASE"/>
    <property type="match status" value="1"/>
</dbReference>
<dbReference type="Proteomes" id="UP000185746">
    <property type="component" value="Chromosome"/>
</dbReference>
<dbReference type="InterPro" id="IPR011990">
    <property type="entry name" value="TPR-like_helical_dom_sf"/>
</dbReference>
<dbReference type="GO" id="GO:0003677">
    <property type="term" value="F:DNA binding"/>
    <property type="evidence" value="ECO:0007669"/>
    <property type="project" value="UniProtKB-KW"/>
</dbReference>
<evidence type="ECO:0000313" key="4">
    <source>
        <dbReference type="Proteomes" id="UP000185746"/>
    </source>
</evidence>